<reference evidence="2 4" key="1">
    <citation type="journal article" date="2008" name="Science">
        <title>The Physcomitrella genome reveals evolutionary insights into the conquest of land by plants.</title>
        <authorList>
            <person name="Rensing S."/>
            <person name="Lang D."/>
            <person name="Zimmer A."/>
            <person name="Terry A."/>
            <person name="Salamov A."/>
            <person name="Shapiro H."/>
            <person name="Nishiyama T."/>
            <person name="Perroud P.-F."/>
            <person name="Lindquist E."/>
            <person name="Kamisugi Y."/>
            <person name="Tanahashi T."/>
            <person name="Sakakibara K."/>
            <person name="Fujita T."/>
            <person name="Oishi K."/>
            <person name="Shin-I T."/>
            <person name="Kuroki Y."/>
            <person name="Toyoda A."/>
            <person name="Suzuki Y."/>
            <person name="Hashimoto A."/>
            <person name="Yamaguchi K."/>
            <person name="Sugano A."/>
            <person name="Kohara Y."/>
            <person name="Fujiyama A."/>
            <person name="Anterola A."/>
            <person name="Aoki S."/>
            <person name="Ashton N."/>
            <person name="Barbazuk W.B."/>
            <person name="Barker E."/>
            <person name="Bennetzen J."/>
            <person name="Bezanilla M."/>
            <person name="Blankenship R."/>
            <person name="Cho S.H."/>
            <person name="Dutcher S."/>
            <person name="Estelle M."/>
            <person name="Fawcett J.A."/>
            <person name="Gundlach H."/>
            <person name="Hanada K."/>
            <person name="Heyl A."/>
            <person name="Hicks K.A."/>
            <person name="Hugh J."/>
            <person name="Lohr M."/>
            <person name="Mayer K."/>
            <person name="Melkozernov A."/>
            <person name="Murata T."/>
            <person name="Nelson D."/>
            <person name="Pils B."/>
            <person name="Prigge M."/>
            <person name="Reiss B."/>
            <person name="Renner T."/>
            <person name="Rombauts S."/>
            <person name="Rushton P."/>
            <person name="Sanderfoot A."/>
            <person name="Schween G."/>
            <person name="Shiu S.-H."/>
            <person name="Stueber K."/>
            <person name="Theodoulou F.L."/>
            <person name="Tu H."/>
            <person name="Van de Peer Y."/>
            <person name="Verrier P.J."/>
            <person name="Waters E."/>
            <person name="Wood A."/>
            <person name="Yang L."/>
            <person name="Cove D."/>
            <person name="Cuming A."/>
            <person name="Hasebe M."/>
            <person name="Lucas S."/>
            <person name="Mishler D.B."/>
            <person name="Reski R."/>
            <person name="Grigoriev I."/>
            <person name="Quatrano R.S."/>
            <person name="Boore J.L."/>
        </authorList>
    </citation>
    <scope>NUCLEOTIDE SEQUENCE [LARGE SCALE GENOMIC DNA]</scope>
    <source>
        <strain evidence="3 4">cv. Gransden 2004</strain>
    </source>
</reference>
<dbReference type="Gramene" id="Pp3c4_28450V3.2">
    <property type="protein sequence ID" value="Pp3c4_28450V3.2"/>
    <property type="gene ID" value="Pp3c4_28450"/>
</dbReference>
<name>A0A2K1KQC9_PHYPA</name>
<keyword evidence="4" id="KW-1185">Reference proteome</keyword>
<feature type="region of interest" description="Disordered" evidence="1">
    <location>
        <begin position="1"/>
        <end position="48"/>
    </location>
</feature>
<reference evidence="3" key="3">
    <citation type="submission" date="2020-12" db="UniProtKB">
        <authorList>
            <consortium name="EnsemblPlants"/>
        </authorList>
    </citation>
    <scope>IDENTIFICATION</scope>
</reference>
<organism evidence="2">
    <name type="scientific">Physcomitrium patens</name>
    <name type="common">Spreading-leaved earth moss</name>
    <name type="synonym">Physcomitrella patens</name>
    <dbReference type="NCBI Taxonomy" id="3218"/>
    <lineage>
        <taxon>Eukaryota</taxon>
        <taxon>Viridiplantae</taxon>
        <taxon>Streptophyta</taxon>
        <taxon>Embryophyta</taxon>
        <taxon>Bryophyta</taxon>
        <taxon>Bryophytina</taxon>
        <taxon>Bryopsida</taxon>
        <taxon>Funariidae</taxon>
        <taxon>Funariales</taxon>
        <taxon>Funariaceae</taxon>
        <taxon>Physcomitrium</taxon>
    </lineage>
</organism>
<dbReference type="EMBL" id="ABEU02000004">
    <property type="protein sequence ID" value="PNR55980.1"/>
    <property type="molecule type" value="Genomic_DNA"/>
</dbReference>
<feature type="region of interest" description="Disordered" evidence="1">
    <location>
        <begin position="178"/>
        <end position="211"/>
    </location>
</feature>
<evidence type="ECO:0000256" key="1">
    <source>
        <dbReference type="SAM" id="MobiDB-lite"/>
    </source>
</evidence>
<sequence length="245" mass="25716">MDGGSWLEERGPQRPPLETHKARRPANGQLPRERETEPPLRSHSPLPCPALPSPALSPPVSPFPSLTLHCIAGPLSLPSSLPSLFPLLPHSSRFIIITISIVVIIAAAFAPPPASSTSSSASLPLHTTLLALHRLLLPFVSVFPNLNSCAARCRLLAPAPQSESECVGLASSHPCAGHGRWNSSRQPKGRLPPLQQALRHPPPLTSRPAPVFSSTTIGAGTLSMLAGRSVRLPRAAAATPSASAC</sequence>
<dbReference type="Proteomes" id="UP000006727">
    <property type="component" value="Chromosome 4"/>
</dbReference>
<dbReference type="Gramene" id="Pp3c4_28450V3.1">
    <property type="protein sequence ID" value="Pp3c4_28450V3.1"/>
    <property type="gene ID" value="Pp3c4_28450"/>
</dbReference>
<reference evidence="2 4" key="2">
    <citation type="journal article" date="2018" name="Plant J.">
        <title>The Physcomitrella patens chromosome-scale assembly reveals moss genome structure and evolution.</title>
        <authorList>
            <person name="Lang D."/>
            <person name="Ullrich K.K."/>
            <person name="Murat F."/>
            <person name="Fuchs J."/>
            <person name="Jenkins J."/>
            <person name="Haas F.B."/>
            <person name="Piednoel M."/>
            <person name="Gundlach H."/>
            <person name="Van Bel M."/>
            <person name="Meyberg R."/>
            <person name="Vives C."/>
            <person name="Morata J."/>
            <person name="Symeonidi A."/>
            <person name="Hiss M."/>
            <person name="Muchero W."/>
            <person name="Kamisugi Y."/>
            <person name="Saleh O."/>
            <person name="Blanc G."/>
            <person name="Decker E.L."/>
            <person name="van Gessel N."/>
            <person name="Grimwood J."/>
            <person name="Hayes R.D."/>
            <person name="Graham S.W."/>
            <person name="Gunter L.E."/>
            <person name="McDaniel S.F."/>
            <person name="Hoernstein S.N.W."/>
            <person name="Larsson A."/>
            <person name="Li F.W."/>
            <person name="Perroud P.F."/>
            <person name="Phillips J."/>
            <person name="Ranjan P."/>
            <person name="Rokshar D.S."/>
            <person name="Rothfels C.J."/>
            <person name="Schneider L."/>
            <person name="Shu S."/>
            <person name="Stevenson D.W."/>
            <person name="Thummler F."/>
            <person name="Tillich M."/>
            <person name="Villarreal Aguilar J.C."/>
            <person name="Widiez T."/>
            <person name="Wong G.K."/>
            <person name="Wymore A."/>
            <person name="Zhang Y."/>
            <person name="Zimmer A.D."/>
            <person name="Quatrano R.S."/>
            <person name="Mayer K.F.X."/>
            <person name="Goodstein D."/>
            <person name="Casacuberta J.M."/>
            <person name="Vandepoele K."/>
            <person name="Reski R."/>
            <person name="Cuming A.C."/>
            <person name="Tuskan G.A."/>
            <person name="Maumus F."/>
            <person name="Salse J."/>
            <person name="Schmutz J."/>
            <person name="Rensing S.A."/>
        </authorList>
    </citation>
    <scope>NUCLEOTIDE SEQUENCE [LARGE SCALE GENOMIC DNA]</scope>
    <source>
        <strain evidence="3 4">cv. Gransden 2004</strain>
    </source>
</reference>
<protein>
    <submittedName>
        <fullName evidence="2 3">Uncharacterized protein</fullName>
    </submittedName>
</protein>
<dbReference type="AlphaFoldDB" id="A0A2K1KQC9"/>
<dbReference type="EnsemblPlants" id="Pp3c4_28450V3.1">
    <property type="protein sequence ID" value="Pp3c4_28450V3.1"/>
    <property type="gene ID" value="Pp3c4_28450"/>
</dbReference>
<feature type="compositionally biased region" description="Basic and acidic residues" evidence="1">
    <location>
        <begin position="31"/>
        <end position="40"/>
    </location>
</feature>
<gene>
    <name evidence="2" type="ORF">PHYPA_006877</name>
</gene>
<dbReference type="EnsemblPlants" id="Pp3c4_28450V3.2">
    <property type="protein sequence ID" value="Pp3c4_28450V3.2"/>
    <property type="gene ID" value="Pp3c4_28450"/>
</dbReference>
<evidence type="ECO:0000313" key="2">
    <source>
        <dbReference type="EMBL" id="PNR55980.1"/>
    </source>
</evidence>
<accession>A0A2K1KQC9</accession>
<feature type="compositionally biased region" description="Basic and acidic residues" evidence="1">
    <location>
        <begin position="7"/>
        <end position="20"/>
    </location>
</feature>
<evidence type="ECO:0000313" key="4">
    <source>
        <dbReference type="Proteomes" id="UP000006727"/>
    </source>
</evidence>
<dbReference type="InParanoid" id="A0A2K1KQC9"/>
<proteinExistence type="predicted"/>
<evidence type="ECO:0000313" key="3">
    <source>
        <dbReference type="EnsemblPlants" id="Pp3c4_28450V3.1"/>
    </source>
</evidence>